<feature type="region of interest" description="Disordered" evidence="2">
    <location>
        <begin position="906"/>
        <end position="927"/>
    </location>
</feature>
<feature type="coiled-coil region" evidence="1">
    <location>
        <begin position="620"/>
        <end position="671"/>
    </location>
</feature>
<accession>A0AAD8M4J1</accession>
<name>A0AAD8M4J1_9APIA</name>
<sequence length="927" mass="108521">MDKIYEELEDAKAEMETLRADNRAKGQLSESLRRANDKQLVRIQEISKQLETQRQVSNEKDHELSEMRQMLEEIKCNLNEKQGTVTRLSYANDKLRTSHAEEISKYEEEKRELAFKLEEESAKNVDNEKKIRRLEEAIEGLKGVLSVSQKKRAGADADAEELGKTSSEVRYKDDILLKSEDENRELKDQLKRKREQFEHLKEAHERLRDQLRTNTKEWEKEKSAMLDEIDAQQDKLDSQTRILKDLRSRLQMCNQALAHEESRRKSLEVQLLESKTWIDSVSTECEEAKTKLECLSGKRDKDVATLRDLLGTKETLYRELEYKIRRLEQDDQELKLSLKEFQEAQIKQAGSSSSMSKLRNKLKCLEQTYTDCSAKFKIKEAKWISEKEKLMKDLTCCRSEQEGKGELIKELNMELEGCHSLIMQLMMQIEESSIMLLVLQSEIKEAQLKLSDRRDDVEKEECLSFLKQQLEMKDSAIVAALNEVEEGRIKVESLSRKIESFNLIEEQQFTLKNDLDNHKKMVVDSFTCQQHLKDQVLQLKGDLNRVHDALDKANEELAQKFYEVKEAEYEIQVWGSIAERLKIQMEENYQLRQQVEASLLEQVSVEVTLEQEKEDMVHMLEEKDRRVNHLLQKVQSMEEELKLKESVAQMLEEKERKIDDLQSKIVSLDQKLQISEDGAGTPARRARPLVKKECNISESEVEWWDKEWLSKELETTIFAQFDAHKIYEHENKKLYKLVDEKSQKIVDFHKHVNSLEQEFENSSSSFSSLLLKLQAETTLFHEVQEKFTTTMVLKELEIQYKNLMIAELENDSSHLQQELELQEKLLSTSIQGRDNHIGAEMELFDRFSKLYNEDMQLVQNLEGIVQNIDDYRKGRDNEDYFDPVKENLIISPSPMKMKIEKPALMISSSPSTDGRSPLSTLNRKLHL</sequence>
<feature type="coiled-coil region" evidence="1">
    <location>
        <begin position="1"/>
        <end position="28"/>
    </location>
</feature>
<dbReference type="PANTHER" id="PTHR45287:SF4">
    <property type="entry name" value="OS03G0691500 PROTEIN"/>
    <property type="match status" value="1"/>
</dbReference>
<dbReference type="AlphaFoldDB" id="A0AAD8M4J1"/>
<gene>
    <name evidence="3" type="ORF">POM88_046274</name>
</gene>
<evidence type="ECO:0000256" key="2">
    <source>
        <dbReference type="SAM" id="MobiDB-lite"/>
    </source>
</evidence>
<proteinExistence type="predicted"/>
<dbReference type="InterPro" id="IPR040262">
    <property type="entry name" value="At4g38062-like"/>
</dbReference>
<comment type="caution">
    <text evidence="3">The sequence shown here is derived from an EMBL/GenBank/DDBJ whole genome shotgun (WGS) entry which is preliminary data.</text>
</comment>
<reference evidence="3" key="1">
    <citation type="submission" date="2023-02" db="EMBL/GenBank/DDBJ databases">
        <title>Genome of toxic invasive species Heracleum sosnowskyi carries increased number of genes despite the absence of recent whole-genome duplications.</title>
        <authorList>
            <person name="Schelkunov M."/>
            <person name="Shtratnikova V."/>
            <person name="Makarenko M."/>
            <person name="Klepikova A."/>
            <person name="Omelchenko D."/>
            <person name="Novikova G."/>
            <person name="Obukhova E."/>
            <person name="Bogdanov V."/>
            <person name="Penin A."/>
            <person name="Logacheva M."/>
        </authorList>
    </citation>
    <scope>NUCLEOTIDE SEQUENCE</scope>
    <source>
        <strain evidence="3">Hsosn_3</strain>
        <tissue evidence="3">Leaf</tissue>
    </source>
</reference>
<dbReference type="PANTHER" id="PTHR45287">
    <property type="entry name" value="OS03G0691500 PROTEIN"/>
    <property type="match status" value="1"/>
</dbReference>
<keyword evidence="4" id="KW-1185">Reference proteome</keyword>
<reference evidence="3" key="2">
    <citation type="submission" date="2023-05" db="EMBL/GenBank/DDBJ databases">
        <authorList>
            <person name="Schelkunov M.I."/>
        </authorList>
    </citation>
    <scope>NUCLEOTIDE SEQUENCE</scope>
    <source>
        <strain evidence="3">Hsosn_3</strain>
        <tissue evidence="3">Leaf</tissue>
    </source>
</reference>
<feature type="coiled-coil region" evidence="1">
    <location>
        <begin position="64"/>
        <end position="151"/>
    </location>
</feature>
<evidence type="ECO:0000313" key="3">
    <source>
        <dbReference type="EMBL" id="KAK1361800.1"/>
    </source>
</evidence>
<evidence type="ECO:0000313" key="4">
    <source>
        <dbReference type="Proteomes" id="UP001237642"/>
    </source>
</evidence>
<keyword evidence="1" id="KW-0175">Coiled coil</keyword>
<organism evidence="3 4">
    <name type="scientific">Heracleum sosnowskyi</name>
    <dbReference type="NCBI Taxonomy" id="360622"/>
    <lineage>
        <taxon>Eukaryota</taxon>
        <taxon>Viridiplantae</taxon>
        <taxon>Streptophyta</taxon>
        <taxon>Embryophyta</taxon>
        <taxon>Tracheophyta</taxon>
        <taxon>Spermatophyta</taxon>
        <taxon>Magnoliopsida</taxon>
        <taxon>eudicotyledons</taxon>
        <taxon>Gunneridae</taxon>
        <taxon>Pentapetalae</taxon>
        <taxon>asterids</taxon>
        <taxon>campanulids</taxon>
        <taxon>Apiales</taxon>
        <taxon>Apiaceae</taxon>
        <taxon>Apioideae</taxon>
        <taxon>apioid superclade</taxon>
        <taxon>Tordylieae</taxon>
        <taxon>Tordyliinae</taxon>
        <taxon>Heracleum</taxon>
    </lineage>
</organism>
<protein>
    <submittedName>
        <fullName evidence="3">ATP binding protein</fullName>
    </submittedName>
</protein>
<feature type="coiled-coil region" evidence="1">
    <location>
        <begin position="536"/>
        <end position="570"/>
    </location>
</feature>
<dbReference type="Proteomes" id="UP001237642">
    <property type="component" value="Unassembled WGS sequence"/>
</dbReference>
<dbReference type="EMBL" id="JAUIZM010000010">
    <property type="protein sequence ID" value="KAK1361800.1"/>
    <property type="molecule type" value="Genomic_DNA"/>
</dbReference>
<feature type="coiled-coil region" evidence="1">
    <location>
        <begin position="176"/>
        <end position="375"/>
    </location>
</feature>
<evidence type="ECO:0000256" key="1">
    <source>
        <dbReference type="SAM" id="Coils"/>
    </source>
</evidence>